<dbReference type="Gene3D" id="2.10.109.10">
    <property type="entry name" value="Umud Fragment, subunit A"/>
    <property type="match status" value="1"/>
</dbReference>
<dbReference type="AlphaFoldDB" id="A0A3P3XTE5"/>
<keyword evidence="1" id="KW-1133">Transmembrane helix</keyword>
<keyword evidence="1" id="KW-0812">Transmembrane</keyword>
<accession>A0A3P3XTE5</accession>
<evidence type="ECO:0000313" key="2">
    <source>
        <dbReference type="EMBL" id="SLM19557.1"/>
    </source>
</evidence>
<evidence type="ECO:0008006" key="3">
    <source>
        <dbReference type="Google" id="ProtNLM"/>
    </source>
</evidence>
<sequence length="193" mass="22242">MFSRRPVRYAEKVERRKKRNKILSYIVIFIILCVFIRIFILQTWQVHDDLMRPALRKADIVLVMPYILLGSKTPVGIAGSPQKNSIVLVSDGAEDIIPYRRKAEDAILRFITFQRFSPISKEFGKDFNVPSVMRVRGIVQKKDGLQSKTFYALATDVQHNADRTLSVREVSAARIKGRVVFRIWPLARIGLIK</sequence>
<gene>
    <name evidence="2" type="ORF">SPIRO4BDMA_51072</name>
</gene>
<dbReference type="EMBL" id="FWDO01000005">
    <property type="protein sequence ID" value="SLM19557.1"/>
    <property type="molecule type" value="Genomic_DNA"/>
</dbReference>
<feature type="transmembrane region" description="Helical" evidence="1">
    <location>
        <begin position="22"/>
        <end position="44"/>
    </location>
</feature>
<keyword evidence="1" id="KW-0472">Membrane</keyword>
<reference evidence="2" key="1">
    <citation type="submission" date="2017-02" db="EMBL/GenBank/DDBJ databases">
        <authorList>
            <person name="Regsiter A."/>
            <person name="William W."/>
        </authorList>
    </citation>
    <scope>NUCLEOTIDE SEQUENCE</scope>
    <source>
        <strain evidence="2">BdmA 4</strain>
    </source>
</reference>
<proteinExistence type="predicted"/>
<organism evidence="2">
    <name type="scientific">uncultured spirochete</name>
    <dbReference type="NCBI Taxonomy" id="156406"/>
    <lineage>
        <taxon>Bacteria</taxon>
        <taxon>Pseudomonadati</taxon>
        <taxon>Spirochaetota</taxon>
        <taxon>Spirochaetia</taxon>
        <taxon>Spirochaetales</taxon>
        <taxon>environmental samples</taxon>
    </lineage>
</organism>
<name>A0A3P3XTE5_9SPIR</name>
<evidence type="ECO:0000256" key="1">
    <source>
        <dbReference type="SAM" id="Phobius"/>
    </source>
</evidence>
<protein>
    <recommendedName>
        <fullName evidence="3">Peptidase S26 domain-containing protein</fullName>
    </recommendedName>
</protein>